<protein>
    <submittedName>
        <fullName evidence="1">Uncharacterized protein</fullName>
    </submittedName>
</protein>
<proteinExistence type="predicted"/>
<dbReference type="AlphaFoldDB" id="A0A4Q1SDH9"/>
<name>A0A4Q1SDH9_9BACT</name>
<sequence>MTSNAFGGHIRIGQLDLAAFKTTDTTPEQLILLSTIADAAHDYVFFGLGRNGTSADEFAGACRYFFEVRLDRPLSYDIRDRIMILPSVTAAGKHVIDRVYLTDQVLLQHMFDTHYSDSGMDRIMSIERFLRMLEEKRRRIITSNWSQVREYVLGLRAKDLKSIEPGRQLALDMETISDDEMIQALVRPKSMAQLANLIYQPHRPARRRRRYKPQVGMIA</sequence>
<reference evidence="1 2" key="1">
    <citation type="journal article" date="2016" name="Int. J. Syst. Evol. Microbiol.">
        <title>Acidipila dinghuensis sp. nov., an acidobacterium isolated from forest soil.</title>
        <authorList>
            <person name="Jiang Y.W."/>
            <person name="Wang J."/>
            <person name="Chen M.H."/>
            <person name="Lv Y.Y."/>
            <person name="Qiu L.H."/>
        </authorList>
    </citation>
    <scope>NUCLEOTIDE SEQUENCE [LARGE SCALE GENOMIC DNA]</scope>
    <source>
        <strain evidence="1 2">DHOF10</strain>
    </source>
</reference>
<accession>A0A4Q1SDH9</accession>
<dbReference type="Proteomes" id="UP000290253">
    <property type="component" value="Unassembled WGS sequence"/>
</dbReference>
<comment type="caution">
    <text evidence="1">The sequence shown here is derived from an EMBL/GenBank/DDBJ whole genome shotgun (WGS) entry which is preliminary data.</text>
</comment>
<gene>
    <name evidence="1" type="ORF">ESZ00_10970</name>
</gene>
<evidence type="ECO:0000313" key="2">
    <source>
        <dbReference type="Proteomes" id="UP000290253"/>
    </source>
</evidence>
<evidence type="ECO:0000313" key="1">
    <source>
        <dbReference type="EMBL" id="RXS95125.1"/>
    </source>
</evidence>
<dbReference type="RefSeq" id="WP_129208293.1">
    <property type="nucleotide sequence ID" value="NZ_BMGU01000003.1"/>
</dbReference>
<organism evidence="1 2">
    <name type="scientific">Silvibacterium dinghuense</name>
    <dbReference type="NCBI Taxonomy" id="1560006"/>
    <lineage>
        <taxon>Bacteria</taxon>
        <taxon>Pseudomonadati</taxon>
        <taxon>Acidobacteriota</taxon>
        <taxon>Terriglobia</taxon>
        <taxon>Terriglobales</taxon>
        <taxon>Acidobacteriaceae</taxon>
        <taxon>Silvibacterium</taxon>
    </lineage>
</organism>
<keyword evidence="2" id="KW-1185">Reference proteome</keyword>
<dbReference type="EMBL" id="SDMK01000002">
    <property type="protein sequence ID" value="RXS95125.1"/>
    <property type="molecule type" value="Genomic_DNA"/>
</dbReference>